<dbReference type="PROSITE" id="PS00893">
    <property type="entry name" value="NUDIX_BOX"/>
    <property type="match status" value="1"/>
</dbReference>
<dbReference type="PANTHER" id="PTHR43046:SF2">
    <property type="entry name" value="8-OXO-DGTP DIPHOSPHATASE-RELATED"/>
    <property type="match status" value="1"/>
</dbReference>
<evidence type="ECO:0000313" key="4">
    <source>
        <dbReference type="EMBL" id="GJN65168.1"/>
    </source>
</evidence>
<dbReference type="AlphaFoldDB" id="A0AA37IZL3"/>
<sequence>MAQAKFYYKDPAAPRPNRPNHIGVAVLLEWQGRYLMEYRADSDFWCFIGGGLWIDETLARCAQRETREETGICLPETDFQFVRLYDDPSRIAAYPDGNVLRVITALYRVALAEEPALVCSEESRALRFFAPQELAGLPVAPTHRDILGDILAGRV</sequence>
<organism evidence="4 5">
    <name type="scientific">Faecalibacterium gallinarum</name>
    <dbReference type="NCBI Taxonomy" id="2903556"/>
    <lineage>
        <taxon>Bacteria</taxon>
        <taxon>Bacillati</taxon>
        <taxon>Bacillota</taxon>
        <taxon>Clostridia</taxon>
        <taxon>Eubacteriales</taxon>
        <taxon>Oscillospiraceae</taxon>
        <taxon>Faecalibacterium</taxon>
    </lineage>
</organism>
<keyword evidence="5" id="KW-1185">Reference proteome</keyword>
<dbReference type="Pfam" id="PF00293">
    <property type="entry name" value="NUDIX"/>
    <property type="match status" value="1"/>
</dbReference>
<dbReference type="EMBL" id="BQKV01000066">
    <property type="protein sequence ID" value="GJN65168.1"/>
    <property type="molecule type" value="Genomic_DNA"/>
</dbReference>
<keyword evidence="2 4" id="KW-0378">Hydrolase</keyword>
<gene>
    <name evidence="4" type="ORF">JCM17207_17930</name>
</gene>
<dbReference type="InterPro" id="IPR020084">
    <property type="entry name" value="NUDIX_hydrolase_CS"/>
</dbReference>
<dbReference type="SUPFAM" id="SSF55811">
    <property type="entry name" value="Nudix"/>
    <property type="match status" value="1"/>
</dbReference>
<comment type="caution">
    <text evidence="4">The sequence shown here is derived from an EMBL/GenBank/DDBJ whole genome shotgun (WGS) entry which is preliminary data.</text>
</comment>
<reference evidence="4" key="1">
    <citation type="journal article" date="2022" name="Int. J. Syst. Evol. Microbiol.">
        <title>Genome-based, phenotypic and chemotaxonomic classification of Faecalibacterium strains: proposal of three novel species Faecalibacterium duncaniae sp. nov., Faecalibacterium hattorii sp. nov. and Faecalibacterium gallinarum sp. nov. .</title>
        <authorList>
            <person name="Sakamoto M."/>
            <person name="Sakurai N."/>
            <person name="Tanno H."/>
            <person name="Iino T."/>
            <person name="Ohkuma M."/>
            <person name="Endo A."/>
        </authorList>
    </citation>
    <scope>NUCLEOTIDE SEQUENCE</scope>
    <source>
        <strain evidence="4">JCM 17207</strain>
    </source>
</reference>
<evidence type="ECO:0000313" key="5">
    <source>
        <dbReference type="Proteomes" id="UP001055185"/>
    </source>
</evidence>
<dbReference type="InterPro" id="IPR000086">
    <property type="entry name" value="NUDIX_hydrolase_dom"/>
</dbReference>
<evidence type="ECO:0000259" key="3">
    <source>
        <dbReference type="PROSITE" id="PS51462"/>
    </source>
</evidence>
<dbReference type="PROSITE" id="PS51462">
    <property type="entry name" value="NUDIX"/>
    <property type="match status" value="1"/>
</dbReference>
<evidence type="ECO:0000256" key="1">
    <source>
        <dbReference type="ARBA" id="ARBA00001946"/>
    </source>
</evidence>
<comment type="cofactor">
    <cofactor evidence="1">
        <name>Mg(2+)</name>
        <dbReference type="ChEBI" id="CHEBI:18420"/>
    </cofactor>
</comment>
<protein>
    <submittedName>
        <fullName evidence="4">NUDIX hydrolase</fullName>
    </submittedName>
</protein>
<proteinExistence type="predicted"/>
<evidence type="ECO:0000256" key="2">
    <source>
        <dbReference type="ARBA" id="ARBA00022801"/>
    </source>
</evidence>
<feature type="domain" description="Nudix hydrolase" evidence="3">
    <location>
        <begin position="19"/>
        <end position="151"/>
    </location>
</feature>
<name>A0AA37IZL3_9FIRM</name>
<dbReference type="InterPro" id="IPR015797">
    <property type="entry name" value="NUDIX_hydrolase-like_dom_sf"/>
</dbReference>
<dbReference type="Gene3D" id="3.90.79.10">
    <property type="entry name" value="Nucleoside Triphosphate Pyrophosphohydrolase"/>
    <property type="match status" value="1"/>
</dbReference>
<dbReference type="GO" id="GO:0016787">
    <property type="term" value="F:hydrolase activity"/>
    <property type="evidence" value="ECO:0007669"/>
    <property type="project" value="UniProtKB-KW"/>
</dbReference>
<accession>A0AA37IZL3</accession>
<dbReference type="RefSeq" id="WP_238317418.1">
    <property type="nucleotide sequence ID" value="NZ_BQKV01000066.1"/>
</dbReference>
<dbReference type="PANTHER" id="PTHR43046">
    <property type="entry name" value="GDP-MANNOSE MANNOSYL HYDROLASE"/>
    <property type="match status" value="1"/>
</dbReference>
<dbReference type="Proteomes" id="UP001055185">
    <property type="component" value="Unassembled WGS sequence"/>
</dbReference>